<evidence type="ECO:0000313" key="4">
    <source>
        <dbReference type="EMBL" id="GAA4176226.1"/>
    </source>
</evidence>
<dbReference type="InterPro" id="IPR001647">
    <property type="entry name" value="HTH_TetR"/>
</dbReference>
<feature type="domain" description="HTH tetR-type" evidence="3">
    <location>
        <begin position="16"/>
        <end position="76"/>
    </location>
</feature>
<dbReference type="InterPro" id="IPR050109">
    <property type="entry name" value="HTH-type_TetR-like_transc_reg"/>
</dbReference>
<dbReference type="RefSeq" id="WP_344754484.1">
    <property type="nucleotide sequence ID" value="NZ_BAABBW010000003.1"/>
</dbReference>
<reference evidence="5" key="1">
    <citation type="journal article" date="2019" name="Int. J. Syst. Evol. Microbiol.">
        <title>The Global Catalogue of Microorganisms (GCM) 10K type strain sequencing project: providing services to taxonomists for standard genome sequencing and annotation.</title>
        <authorList>
            <consortium name="The Broad Institute Genomics Platform"/>
            <consortium name="The Broad Institute Genome Sequencing Center for Infectious Disease"/>
            <person name="Wu L."/>
            <person name="Ma J."/>
        </authorList>
    </citation>
    <scope>NUCLEOTIDE SEQUENCE [LARGE SCALE GENOMIC DNA]</scope>
    <source>
        <strain evidence="5">JCM 17591</strain>
    </source>
</reference>
<accession>A0ABP8A2G3</accession>
<dbReference type="SUPFAM" id="SSF46689">
    <property type="entry name" value="Homeodomain-like"/>
    <property type="match status" value="1"/>
</dbReference>
<dbReference type="InterPro" id="IPR036271">
    <property type="entry name" value="Tet_transcr_reg_TetR-rel_C_sf"/>
</dbReference>
<dbReference type="PROSITE" id="PS50977">
    <property type="entry name" value="HTH_TETR_2"/>
    <property type="match status" value="1"/>
</dbReference>
<dbReference type="Gene3D" id="1.10.357.10">
    <property type="entry name" value="Tetracycline Repressor, domain 2"/>
    <property type="match status" value="1"/>
</dbReference>
<keyword evidence="5" id="KW-1185">Reference proteome</keyword>
<organism evidence="4 5">
    <name type="scientific">Gryllotalpicola koreensis</name>
    <dbReference type="NCBI Taxonomy" id="993086"/>
    <lineage>
        <taxon>Bacteria</taxon>
        <taxon>Bacillati</taxon>
        <taxon>Actinomycetota</taxon>
        <taxon>Actinomycetes</taxon>
        <taxon>Micrococcales</taxon>
        <taxon>Microbacteriaceae</taxon>
        <taxon>Gryllotalpicola</taxon>
    </lineage>
</organism>
<dbReference type="Pfam" id="PF00440">
    <property type="entry name" value="TetR_N"/>
    <property type="match status" value="1"/>
</dbReference>
<dbReference type="PRINTS" id="PR00455">
    <property type="entry name" value="HTHTETR"/>
</dbReference>
<dbReference type="SUPFAM" id="SSF48498">
    <property type="entry name" value="Tetracyclin repressor-like, C-terminal domain"/>
    <property type="match status" value="1"/>
</dbReference>
<dbReference type="Proteomes" id="UP001501079">
    <property type="component" value="Unassembled WGS sequence"/>
</dbReference>
<evidence type="ECO:0000256" key="2">
    <source>
        <dbReference type="PROSITE-ProRule" id="PRU00335"/>
    </source>
</evidence>
<dbReference type="InterPro" id="IPR041474">
    <property type="entry name" value="NicS_C"/>
</dbReference>
<dbReference type="PANTHER" id="PTHR30328:SF54">
    <property type="entry name" value="HTH-TYPE TRANSCRIPTIONAL REPRESSOR SCO4008"/>
    <property type="match status" value="1"/>
</dbReference>
<sequence length="232" mass="26142">MTSQGSKRETASRDRERTRTEIILVATQEFARHGFSGGRVDEIAARTRTTKRMIYYYFGSKRGLYLSVLEAAYEGIRSAEKKLDVTGLAPVDALRAIAESTYEHHTTHRDFIRLVATENIHQAENIRESEELARLNEGAVNILEEVLQRGIASGQFRKDVDALDLHMLISSYCVFGVANRYTFRTIFGRDMLAVERHERYRALVGAMAVAFMTDLGGPELPQVSDPPALITE</sequence>
<keyword evidence="1 2" id="KW-0238">DNA-binding</keyword>
<dbReference type="PANTHER" id="PTHR30328">
    <property type="entry name" value="TRANSCRIPTIONAL REPRESSOR"/>
    <property type="match status" value="1"/>
</dbReference>
<evidence type="ECO:0000313" key="5">
    <source>
        <dbReference type="Proteomes" id="UP001501079"/>
    </source>
</evidence>
<proteinExistence type="predicted"/>
<gene>
    <name evidence="4" type="ORF">GCM10022287_23140</name>
</gene>
<dbReference type="InterPro" id="IPR009057">
    <property type="entry name" value="Homeodomain-like_sf"/>
</dbReference>
<dbReference type="EMBL" id="BAABBW010000003">
    <property type="protein sequence ID" value="GAA4176226.1"/>
    <property type="molecule type" value="Genomic_DNA"/>
</dbReference>
<comment type="caution">
    <text evidence="4">The sequence shown here is derived from an EMBL/GenBank/DDBJ whole genome shotgun (WGS) entry which is preliminary data.</text>
</comment>
<feature type="DNA-binding region" description="H-T-H motif" evidence="2">
    <location>
        <begin position="39"/>
        <end position="58"/>
    </location>
</feature>
<evidence type="ECO:0000256" key="1">
    <source>
        <dbReference type="ARBA" id="ARBA00023125"/>
    </source>
</evidence>
<dbReference type="Pfam" id="PF17938">
    <property type="entry name" value="TetR_C_29"/>
    <property type="match status" value="1"/>
</dbReference>
<protein>
    <submittedName>
        <fullName evidence="4">TetR/AcrR family transcriptional regulator</fullName>
    </submittedName>
</protein>
<evidence type="ECO:0000259" key="3">
    <source>
        <dbReference type="PROSITE" id="PS50977"/>
    </source>
</evidence>
<name>A0ABP8A2G3_9MICO</name>